<evidence type="ECO:0000313" key="3">
    <source>
        <dbReference type="Proteomes" id="UP000574369"/>
    </source>
</evidence>
<evidence type="ECO:0000256" key="1">
    <source>
        <dbReference type="SAM" id="Phobius"/>
    </source>
</evidence>
<comment type="caution">
    <text evidence="2">The sequence shown here is derived from an EMBL/GenBank/DDBJ whole genome shotgun (WGS) entry which is preliminary data.</text>
</comment>
<keyword evidence="1" id="KW-1133">Transmembrane helix</keyword>
<dbReference type="RefSeq" id="WP_088454378.1">
    <property type="nucleotide sequence ID" value="NZ_JACHXO010000011.1"/>
</dbReference>
<protein>
    <recommendedName>
        <fullName evidence="4">YqjK-like protein</fullName>
    </recommendedName>
</protein>
<accession>A0ABR6H048</accession>
<evidence type="ECO:0000313" key="2">
    <source>
        <dbReference type="EMBL" id="MBB3197307.1"/>
    </source>
</evidence>
<keyword evidence="1" id="KW-0812">Transmembrane</keyword>
<dbReference type="Proteomes" id="UP000574369">
    <property type="component" value="Unassembled WGS sequence"/>
</dbReference>
<gene>
    <name evidence="2" type="ORF">FHS28_004734</name>
</gene>
<keyword evidence="3" id="KW-1185">Reference proteome</keyword>
<sequence>MWRDLQQRMKLRQLELQLRSAELRVQLAQDARALEQPLQWADHARRVWRLMGSLPKAWKALGALGGMGGLIGLFRLGRIFGKPGRLARLWTWLAVARRVWRWVRPKPASAPPDPRATGSATD</sequence>
<dbReference type="EMBL" id="JACHXO010000011">
    <property type="protein sequence ID" value="MBB3197307.1"/>
    <property type="molecule type" value="Genomic_DNA"/>
</dbReference>
<keyword evidence="1" id="KW-0472">Membrane</keyword>
<name>A0ABR6H048_9BURK</name>
<proteinExistence type="predicted"/>
<feature type="transmembrane region" description="Helical" evidence="1">
    <location>
        <begin position="57"/>
        <end position="76"/>
    </location>
</feature>
<evidence type="ECO:0008006" key="4">
    <source>
        <dbReference type="Google" id="ProtNLM"/>
    </source>
</evidence>
<organism evidence="2 3">
    <name type="scientific">Roseateles terrae</name>
    <dbReference type="NCBI Taxonomy" id="431060"/>
    <lineage>
        <taxon>Bacteria</taxon>
        <taxon>Pseudomonadati</taxon>
        <taxon>Pseudomonadota</taxon>
        <taxon>Betaproteobacteria</taxon>
        <taxon>Burkholderiales</taxon>
        <taxon>Sphaerotilaceae</taxon>
        <taxon>Roseateles</taxon>
    </lineage>
</organism>
<reference evidence="2 3" key="1">
    <citation type="submission" date="2020-08" db="EMBL/GenBank/DDBJ databases">
        <title>Genomic Encyclopedia of Type Strains, Phase III (KMG-III): the genomes of soil and plant-associated and newly described type strains.</title>
        <authorList>
            <person name="Whitman W."/>
        </authorList>
    </citation>
    <scope>NUCLEOTIDE SEQUENCE [LARGE SCALE GENOMIC DNA]</scope>
    <source>
        <strain evidence="2 3">CECT 7247</strain>
    </source>
</reference>